<gene>
    <name evidence="1" type="ORF">Cgig2_021391</name>
</gene>
<comment type="caution">
    <text evidence="1">The sequence shown here is derived from an EMBL/GenBank/DDBJ whole genome shotgun (WGS) entry which is preliminary data.</text>
</comment>
<protein>
    <submittedName>
        <fullName evidence="1">Uncharacterized protein</fullName>
    </submittedName>
</protein>
<evidence type="ECO:0000313" key="2">
    <source>
        <dbReference type="Proteomes" id="UP001153076"/>
    </source>
</evidence>
<dbReference type="Proteomes" id="UP001153076">
    <property type="component" value="Unassembled WGS sequence"/>
</dbReference>
<keyword evidence="2" id="KW-1185">Reference proteome</keyword>
<reference evidence="1" key="1">
    <citation type="submission" date="2022-04" db="EMBL/GenBank/DDBJ databases">
        <title>Carnegiea gigantea Genome sequencing and assembly v2.</title>
        <authorList>
            <person name="Copetti D."/>
            <person name="Sanderson M.J."/>
            <person name="Burquez A."/>
            <person name="Wojciechowski M.F."/>
        </authorList>
    </citation>
    <scope>NUCLEOTIDE SEQUENCE</scope>
    <source>
        <strain evidence="1">SGP5-SGP5p</strain>
        <tissue evidence="1">Aerial part</tissue>
    </source>
</reference>
<proteinExistence type="predicted"/>
<dbReference type="EMBL" id="JAKOGI010001188">
    <property type="protein sequence ID" value="KAJ8427135.1"/>
    <property type="molecule type" value="Genomic_DNA"/>
</dbReference>
<organism evidence="1 2">
    <name type="scientific">Carnegiea gigantea</name>
    <dbReference type="NCBI Taxonomy" id="171969"/>
    <lineage>
        <taxon>Eukaryota</taxon>
        <taxon>Viridiplantae</taxon>
        <taxon>Streptophyta</taxon>
        <taxon>Embryophyta</taxon>
        <taxon>Tracheophyta</taxon>
        <taxon>Spermatophyta</taxon>
        <taxon>Magnoliopsida</taxon>
        <taxon>eudicotyledons</taxon>
        <taxon>Gunneridae</taxon>
        <taxon>Pentapetalae</taxon>
        <taxon>Caryophyllales</taxon>
        <taxon>Cactineae</taxon>
        <taxon>Cactaceae</taxon>
        <taxon>Cactoideae</taxon>
        <taxon>Echinocereeae</taxon>
        <taxon>Carnegiea</taxon>
    </lineage>
</organism>
<name>A0A9Q1GV10_9CARY</name>
<dbReference type="AlphaFoldDB" id="A0A9Q1GV10"/>
<accession>A0A9Q1GV10</accession>
<sequence>MYLVENGWSISFERDRDRYQLIDLVRDANKFLSQPPLDRKPKFFGLSSHSPQKARLKWPINTNDDLLKETSDDFWDYMVGSIDESLVIATASQVNQPSSSQPRKPMLSVILDIPTCTEPIGSICDLTPLQPEDGSHGTDVVVEPEWDCDEGDCDENEFEMADEEQSESEKSDLAFVMDEDGILN</sequence>
<evidence type="ECO:0000313" key="1">
    <source>
        <dbReference type="EMBL" id="KAJ8427135.1"/>
    </source>
</evidence>